<dbReference type="Proteomes" id="UP000549394">
    <property type="component" value="Unassembled WGS sequence"/>
</dbReference>
<reference evidence="2 3" key="1">
    <citation type="submission" date="2020-08" db="EMBL/GenBank/DDBJ databases">
        <authorList>
            <person name="Hejnol A."/>
        </authorList>
    </citation>
    <scope>NUCLEOTIDE SEQUENCE [LARGE SCALE GENOMIC DNA]</scope>
</reference>
<evidence type="ECO:0000256" key="1">
    <source>
        <dbReference type="ARBA" id="ARBA00009495"/>
    </source>
</evidence>
<dbReference type="SUPFAM" id="SSF88723">
    <property type="entry name" value="PIN domain-like"/>
    <property type="match status" value="1"/>
</dbReference>
<dbReference type="AlphaFoldDB" id="A0A7I8VD03"/>
<dbReference type="GO" id="GO:0005634">
    <property type="term" value="C:nucleus"/>
    <property type="evidence" value="ECO:0007669"/>
    <property type="project" value="TreeGrafter"/>
</dbReference>
<dbReference type="InterPro" id="IPR026784">
    <property type="entry name" value="Coact_PPARg"/>
</dbReference>
<dbReference type="EMBL" id="CAJFCJ010000004">
    <property type="protein sequence ID" value="CAD5113793.1"/>
    <property type="molecule type" value="Genomic_DNA"/>
</dbReference>
<dbReference type="InterPro" id="IPR029060">
    <property type="entry name" value="PIN-like_dom_sf"/>
</dbReference>
<organism evidence="2 3">
    <name type="scientific">Dimorphilus gyrociliatus</name>
    <dbReference type="NCBI Taxonomy" id="2664684"/>
    <lineage>
        <taxon>Eukaryota</taxon>
        <taxon>Metazoa</taxon>
        <taxon>Spiralia</taxon>
        <taxon>Lophotrochozoa</taxon>
        <taxon>Annelida</taxon>
        <taxon>Polychaeta</taxon>
        <taxon>Polychaeta incertae sedis</taxon>
        <taxon>Dinophilidae</taxon>
        <taxon>Dimorphilus</taxon>
    </lineage>
</organism>
<dbReference type="OrthoDB" id="10061469at2759"/>
<dbReference type="PANTHER" id="PTHR15976">
    <property type="entry name" value="CONSTITUTIVE COACTIVATOR OF PEROXISOME PROLIFERATOR-ACTIVATED RECEPTOR GAMMA"/>
    <property type="match status" value="1"/>
</dbReference>
<evidence type="ECO:0000313" key="2">
    <source>
        <dbReference type="EMBL" id="CAD5113793.1"/>
    </source>
</evidence>
<evidence type="ECO:0000313" key="3">
    <source>
        <dbReference type="Proteomes" id="UP000549394"/>
    </source>
</evidence>
<accession>A0A7I8VD03</accession>
<dbReference type="PANTHER" id="PTHR15976:SF16">
    <property type="entry name" value="ASTEROID DOMAIN-CONTAINING PROTEIN"/>
    <property type="match status" value="1"/>
</dbReference>
<sequence>MSYFKNHSLYALFEKEQDFLLETIKDWRKSIKSERAFRLLIDCDETIQRLYGGFLHDFTSGGDWGSSYKFLENLCFTSSKNRIELVFAFRGAIDKSQSLWRKVRLFNSELAKNNIISIEDSRKLPTKKYWVAPNSARFFIQSMLQHLNQIVIVSEKADIREMVKLYAIDGVVTNDISFFFSATFDTKLYLGSSLKLTFSGTMSMKEIKLKKLLECLELDVERLPILGSLLENPYILREEFFTFYLDLFSLRNPDELDSIDNFELIVGVSAFVKKLKSHTDLEGIAKCVFINYSDSEKEVLSAKFIKCAKYYAKYHNLSNFTYGDETEERENTIIKKQITRSVDSQVQRNALKIATDRYTTGCMHPWILQILSKREIEIPNIWNVDCFRMGSNMNDMFRPLRAKAYNILLQQSGTENSKPNKILVKEYFVGSEGEIKEFDIEVKPKKANYLSLSHLWWGKENQHKKLREMALRYCTLNNDANIFDPKVIPEELMTLCLLLRYLLSQKTRVLTSNEFDAIIVAAVDSRLSAGTAFEFNSSEFTTRSSYIGQMLSLGIEHILFLNDVCAQPLPASSCHPWKFLYGRILQHKLFLLNSGCSLEFALEDDRNKLSLVKSLRNAILCDLEKNNPFLSCQSISKERSVSEIDKGIESDRSNYESMSTDSTQFIINVINNMLRFLL</sequence>
<keyword evidence="3" id="KW-1185">Reference proteome</keyword>
<protein>
    <submittedName>
        <fullName evidence="2">DgyrCDS2960</fullName>
    </submittedName>
</protein>
<proteinExistence type="inferred from homology"/>
<comment type="similarity">
    <text evidence="1">Belongs to the constitutive coactivator of PPAR-gamma family.</text>
</comment>
<comment type="caution">
    <text evidence="2">The sequence shown here is derived from an EMBL/GenBank/DDBJ whole genome shotgun (WGS) entry which is preliminary data.</text>
</comment>
<name>A0A7I8VD03_9ANNE</name>
<gene>
    <name evidence="2" type="ORF">DGYR_LOCUS2727</name>
</gene>